<dbReference type="InterPro" id="IPR050708">
    <property type="entry name" value="T6SS_VgrG/RHS"/>
</dbReference>
<evidence type="ECO:0000313" key="2">
    <source>
        <dbReference type="Proteomes" id="UP000559010"/>
    </source>
</evidence>
<name>A0A848J1W3_9BACT</name>
<comment type="caution">
    <text evidence="1">The sequence shown here is derived from an EMBL/GenBank/DDBJ whole genome shotgun (WGS) entry which is preliminary data.</text>
</comment>
<dbReference type="EMBL" id="JABBNU010000005">
    <property type="protein sequence ID" value="NMM48530.1"/>
    <property type="molecule type" value="Genomic_DNA"/>
</dbReference>
<gene>
    <name evidence="1" type="ORF">HH304_08975</name>
</gene>
<dbReference type="InterPro" id="IPR022385">
    <property type="entry name" value="Rhs_assc_core"/>
</dbReference>
<evidence type="ECO:0000313" key="1">
    <source>
        <dbReference type="EMBL" id="NMM48530.1"/>
    </source>
</evidence>
<sequence>MTEKKVPGSGWVYMVYDDRDRLVLTQDANQRNRKEWLFTKYDQLNRPVLTGIYNNSAIGQSAIQGIVDEFYENNPSNYYESRGTTIHGYTNISFPQVSVGSKYLMVTYYDDYSFQGYAKYPFQNNELNSSYNDRVKGQITASKTRSINNANQWYYTVNYYDDKYRVIQTHMDNHLGETDIINTEYDFIGQVLKTNMIHNNGTNTITINESYNYDHAGRLLSTIHQVNDETPVELASNNYNSLGELIEKNLHKRQGESTYLQSVDFRYNIRGWLTSINDATLGNKDNNPDDSNDLSDLFGMNLGYNESIGTGVDPTLLQFNGNISAMKWNSVTKGSEMSYDYTYDAMNRIKKADSDIDGIAKAYNLDAITYDLNGNILSLNRMDGKGVGMDLLTYTYAKGNQLSKVSDSGTEEGFKDGTNTSNDYVYDANGNMTVDRNKGITKITYNHLNLPVQIWFDATGTKKIVYTYDAAGIKLQKRVFENNVVIKTTDYIGGMIYENGKLQQLAHAEGRIVSDTLPDESVQFKYQYHHKDHLGNVRTTYGETNQTDVYLATMETESGVAEREESQFGNLGAREVSNLGNTTSQQTYLDHGLEPLPVDQIGEALKLNYQNPIGSTIAITVDPGDVVNISAQGFHENLPNGDNGLNPATLIDLLIAAYNPAATGIGESSSQITEAFNSAGATAFIGQGNSTGPGAYLNYLYFDTDFKFVSGGFIGLDANQKNMAFAPLEFNQTGYLYVYTSYESSNTSWRVYFDDVRIEVNKKIEIIQSEDYYPFGLTFNEYNRKSFRENKFLYNGKELQDDFDLNWMDYGARTYYPEIGRWNQLDPLAELRENNNPYNYVQNNPLNRIDPTGNIDDWVKDSRGNVVWDANVTSKNDVDLGGREYLGKTGTGINEENGNLITYNSDGTTSESSSSYGEFTMESTKTDFDFVIENNIMVKWDDIGNNNNDPYRSIEKYQLDIDGTKEYFESLVNLHGEFNEIYSNAALLFGTGVYLSDEILKYKGKKTMPGSLFIVGFLASLESMKHGYLKDEYNKLHIEYLNSLISGKSNSGLWVITDFKTKVSGGAATHSMTHKIYIPNGPLVHTITKF</sequence>
<dbReference type="PANTHER" id="PTHR32305:SF15">
    <property type="entry name" value="PROTEIN RHSA-RELATED"/>
    <property type="match status" value="1"/>
</dbReference>
<dbReference type="NCBIfam" id="TIGR03696">
    <property type="entry name" value="Rhs_assc_core"/>
    <property type="match status" value="1"/>
</dbReference>
<reference evidence="1 2" key="1">
    <citation type="submission" date="2020-04" db="EMBL/GenBank/DDBJ databases">
        <title>Flammeovirgaceae bacterium KN852 isolated from deep sea.</title>
        <authorList>
            <person name="Zhang D.-C."/>
        </authorList>
    </citation>
    <scope>NUCLEOTIDE SEQUENCE [LARGE SCALE GENOMIC DNA]</scope>
    <source>
        <strain evidence="1 2">KN852</strain>
    </source>
</reference>
<keyword evidence="2" id="KW-1185">Reference proteome</keyword>
<dbReference type="Gene3D" id="2.180.10.10">
    <property type="entry name" value="RHS repeat-associated core"/>
    <property type="match status" value="2"/>
</dbReference>
<dbReference type="Proteomes" id="UP000559010">
    <property type="component" value="Unassembled WGS sequence"/>
</dbReference>
<dbReference type="AlphaFoldDB" id="A0A848J1W3"/>
<accession>A0A848J1W3</accession>
<organism evidence="1 2">
    <name type="scientific">Marinigracilibium pacificum</name>
    <dbReference type="NCBI Taxonomy" id="2729599"/>
    <lineage>
        <taxon>Bacteria</taxon>
        <taxon>Pseudomonadati</taxon>
        <taxon>Bacteroidota</taxon>
        <taxon>Cytophagia</taxon>
        <taxon>Cytophagales</taxon>
        <taxon>Flammeovirgaceae</taxon>
        <taxon>Marinigracilibium</taxon>
    </lineage>
</organism>
<protein>
    <submittedName>
        <fullName evidence="1">RHS repeat-associated core domain-containing protein</fullName>
    </submittedName>
</protein>
<proteinExistence type="predicted"/>
<dbReference type="PANTHER" id="PTHR32305">
    <property type="match status" value="1"/>
</dbReference>